<comment type="similarity">
    <text evidence="1">Belongs to the ClpA/ClpB family.</text>
</comment>
<dbReference type="InterPro" id="IPR003959">
    <property type="entry name" value="ATPase_AAA_core"/>
</dbReference>
<dbReference type="EMBL" id="JAQQAF010000007">
    <property type="protein sequence ID" value="KAJ8470567.1"/>
    <property type="molecule type" value="Genomic_DNA"/>
</dbReference>
<keyword evidence="3" id="KW-0805">Transcription regulation</keyword>
<proteinExistence type="inferred from homology"/>
<organism evidence="8 9">
    <name type="scientific">Ensete ventricosum</name>
    <name type="common">Abyssinian banana</name>
    <name type="synonym">Musa ensete</name>
    <dbReference type="NCBI Taxonomy" id="4639"/>
    <lineage>
        <taxon>Eukaryota</taxon>
        <taxon>Viridiplantae</taxon>
        <taxon>Streptophyta</taxon>
        <taxon>Embryophyta</taxon>
        <taxon>Tracheophyta</taxon>
        <taxon>Spermatophyta</taxon>
        <taxon>Magnoliopsida</taxon>
        <taxon>Liliopsida</taxon>
        <taxon>Zingiberales</taxon>
        <taxon>Musaceae</taxon>
        <taxon>Ensete</taxon>
    </lineage>
</organism>
<feature type="compositionally biased region" description="Low complexity" evidence="6">
    <location>
        <begin position="568"/>
        <end position="579"/>
    </location>
</feature>
<dbReference type="Gene3D" id="1.10.1780.10">
    <property type="entry name" value="Clp, N-terminal domain"/>
    <property type="match status" value="1"/>
</dbReference>
<dbReference type="FunFam" id="1.10.1780.10:FF:000005">
    <property type="entry name" value="protein SUPPRESSOR OF MAX2 1"/>
    <property type="match status" value="1"/>
</dbReference>
<evidence type="ECO:0000256" key="6">
    <source>
        <dbReference type="SAM" id="MobiDB-lite"/>
    </source>
</evidence>
<evidence type="ECO:0000256" key="5">
    <source>
        <dbReference type="PROSITE-ProRule" id="PRU01251"/>
    </source>
</evidence>
<dbReference type="SUPFAM" id="SSF52540">
    <property type="entry name" value="P-loop containing nucleoside triphosphate hydrolases"/>
    <property type="match status" value="1"/>
</dbReference>
<feature type="compositionally biased region" description="Polar residues" evidence="6">
    <location>
        <begin position="595"/>
        <end position="607"/>
    </location>
</feature>
<dbReference type="PANTHER" id="PTHR43572:SF13">
    <property type="entry name" value="PROTEIN SUPPRESSOR OF MAX2 1"/>
    <property type="match status" value="1"/>
</dbReference>
<comment type="caution">
    <text evidence="8">The sequence shown here is derived from an EMBL/GenBank/DDBJ whole genome shotgun (WGS) entry which is preliminary data.</text>
</comment>
<evidence type="ECO:0000256" key="3">
    <source>
        <dbReference type="ARBA" id="ARBA00023015"/>
    </source>
</evidence>
<keyword evidence="2 5" id="KW-0677">Repeat</keyword>
<dbReference type="Gene3D" id="3.40.50.300">
    <property type="entry name" value="P-loop containing nucleotide triphosphate hydrolases"/>
    <property type="match status" value="2"/>
</dbReference>
<dbReference type="Pfam" id="PF07724">
    <property type="entry name" value="AAA_2"/>
    <property type="match status" value="1"/>
</dbReference>
<dbReference type="SUPFAM" id="SSF81923">
    <property type="entry name" value="Double Clp-N motif"/>
    <property type="match status" value="1"/>
</dbReference>
<feature type="region of interest" description="Disordered" evidence="6">
    <location>
        <begin position="563"/>
        <end position="623"/>
    </location>
</feature>
<protein>
    <recommendedName>
        <fullName evidence="7">Clp R domain-containing protein</fullName>
    </recommendedName>
</protein>
<dbReference type="CDD" id="cd19499">
    <property type="entry name" value="RecA-like_ClpB_Hsp104-like"/>
    <property type="match status" value="1"/>
</dbReference>
<feature type="domain" description="Clp R" evidence="7">
    <location>
        <begin position="8"/>
        <end position="174"/>
    </location>
</feature>
<dbReference type="PROSITE" id="PS51903">
    <property type="entry name" value="CLP_R"/>
    <property type="match status" value="1"/>
</dbReference>
<dbReference type="InterPro" id="IPR027417">
    <property type="entry name" value="P-loop_NTPase"/>
</dbReference>
<dbReference type="Proteomes" id="UP001222027">
    <property type="component" value="Unassembled WGS sequence"/>
</dbReference>
<evidence type="ECO:0000256" key="2">
    <source>
        <dbReference type="ARBA" id="ARBA00022737"/>
    </source>
</evidence>
<dbReference type="InterPro" id="IPR058680">
    <property type="entry name" value="NBD_SMAX1-like"/>
</dbReference>
<evidence type="ECO:0000259" key="7">
    <source>
        <dbReference type="PROSITE" id="PS51903"/>
    </source>
</evidence>
<evidence type="ECO:0000256" key="1">
    <source>
        <dbReference type="ARBA" id="ARBA00008675"/>
    </source>
</evidence>
<accession>A0AAV8QG70</accession>
<dbReference type="InterPro" id="IPR051650">
    <property type="entry name" value="SL_signaling_regulator"/>
</dbReference>
<dbReference type="Pfam" id="PF23569">
    <property type="entry name" value="NBD_SMAX1"/>
    <property type="match status" value="1"/>
</dbReference>
<gene>
    <name evidence="8" type="ORF">OPV22_024910</name>
</gene>
<dbReference type="InterPro" id="IPR036628">
    <property type="entry name" value="Clp_N_dom_sf"/>
</dbReference>
<dbReference type="InterPro" id="IPR004176">
    <property type="entry name" value="Clp_R_N"/>
</dbReference>
<dbReference type="GO" id="GO:0005524">
    <property type="term" value="F:ATP binding"/>
    <property type="evidence" value="ECO:0007669"/>
    <property type="project" value="InterPro"/>
</dbReference>
<keyword evidence="9" id="KW-1185">Reference proteome</keyword>
<name>A0AAV8QG70_ENSVE</name>
<dbReference type="AlphaFoldDB" id="A0AAV8QG70"/>
<dbReference type="PANTHER" id="PTHR43572">
    <property type="entry name" value="CHAPERONE PROTEIN CLPD, CHLOROPLASTIC"/>
    <property type="match status" value="1"/>
</dbReference>
<sequence length="1058" mass="113600">MRAELSTIQQTLTPEAASVLTRSIAEAARRSHGQTTPLHVAATLLATPSGLLRQACIRSHPQSSHPLQCRALELCFSVALDRLPASNPSPSGDSGTPAEPPISNALMAALKRAQANQRRGCPELQQQPLLAVKVELEQLIISILDDPSVSRVMREASFSSIAVKAAVEQSISSSSSTSAAAAAVNTTSVASLVTATPPNAASRFLGLTSHATPRHNLYINPRLHQHQANGRSGIPAAAAGNAGDQPRPEEVKRVLDILLRPKKRNPILVGDCNLDAVIKEVLQRIQSSDAQPPLRNTQVLPFAKEIATAAPDNSQITIKIRELSSSIEFMIGGESGVILDLGDLKWLVESPSVSTGSGPIQPPVVSEAGRAAVQELGRLLKRFEEGCRVWLVGTATCATYLRCQVYHPTMENDWDLQAVPIAQRSSSLLHMFPRLGGNGGVVTSSVVKPAPVKGLTGMGVTALPLRHQPRTNLCAVCMENYEGELSRLVADEFDKHSTKPEASQALPQWLQCAKLGSGGGAKSPSSPLQSKEEELLWKQSTEELLKKWCETCSRLHPRFHQSHVGFGSSSSPPASKPSSVVRPHPPCEPKLTLSRALSPSRLGSNQDAVAPPGSPVKTDLVLGSSKFDDSHKDRLRDFTGCTPDAFSGQQQRAKIAGISDIDTFKRLFQGLAEKVSWQQEAASAIATVVMRCKSGNGKRRNGGSKGDAWLLLLGPDRVGKRKMANALSELVFGTGPTTVSFGRGSDGESNVSCRGSTSMDRIVGAVQRNPFSVVVLEDIDQADVLLQGKVKQAMERGRLPDSYGREVSLGSVIFVLTADWLPEGLKSSYSSRLLQYEEKILDSAYCGWELELSTADKPGKRRPSWACDDDQPTKLRKDSSAGTGLSLDLNLAVGTDAAEAGEGSRNSSDLTTEHEYDKGRLSINCSTVSLALDLVDEAVTFRPVDFGLLRRSILESASVKFAGVMGKGWAIRIDDDALDRIVGGLWLSGASIDDWAEGALVPSLKQLRDNLRADRGVVVLRLSTVKGDRAQQPRRRDGGWLPTTVAIAIDGSHDKEFL</sequence>
<dbReference type="GO" id="GO:0016887">
    <property type="term" value="F:ATP hydrolysis activity"/>
    <property type="evidence" value="ECO:0007669"/>
    <property type="project" value="InterPro"/>
</dbReference>
<feature type="region of interest" description="Disordered" evidence="6">
    <location>
        <begin position="856"/>
        <end position="881"/>
    </location>
</feature>
<evidence type="ECO:0000256" key="4">
    <source>
        <dbReference type="ARBA" id="ARBA00023163"/>
    </source>
</evidence>
<evidence type="ECO:0000313" key="9">
    <source>
        <dbReference type="Proteomes" id="UP001222027"/>
    </source>
</evidence>
<dbReference type="InterPro" id="IPR058954">
    <property type="entry name" value="AAA_lid_SMAX1"/>
</dbReference>
<keyword evidence="4" id="KW-0804">Transcription</keyword>
<reference evidence="8 9" key="1">
    <citation type="submission" date="2022-12" db="EMBL/GenBank/DDBJ databases">
        <title>Chromosome-scale assembly of the Ensete ventricosum genome.</title>
        <authorList>
            <person name="Dussert Y."/>
            <person name="Stocks J."/>
            <person name="Wendawek A."/>
            <person name="Woldeyes F."/>
            <person name="Nichols R.A."/>
            <person name="Borrell J.S."/>
        </authorList>
    </citation>
    <scope>NUCLEOTIDE SEQUENCE [LARGE SCALE GENOMIC DNA]</scope>
    <source>
        <strain evidence="9">cv. Maze</strain>
        <tissue evidence="8">Seeds</tissue>
    </source>
</reference>
<evidence type="ECO:0000313" key="8">
    <source>
        <dbReference type="EMBL" id="KAJ8470567.1"/>
    </source>
</evidence>
<dbReference type="Pfam" id="PF26587">
    <property type="entry name" value="AAA_lid_SMAX1"/>
    <property type="match status" value="1"/>
</dbReference>